<comment type="caution">
    <text evidence="1">The sequence shown here is derived from an EMBL/GenBank/DDBJ whole genome shotgun (WGS) entry which is preliminary data.</text>
</comment>
<reference evidence="2" key="1">
    <citation type="journal article" date="2022" name="Microbiol. Resour. Announc.">
        <title>Draft Genome Sequence of a Methanogenic Archaeon from West Spitsbergen Permafrost.</title>
        <authorList>
            <person name="Trubitsyn V."/>
            <person name="Rivkina E."/>
            <person name="Shcherbakova V."/>
        </authorList>
    </citation>
    <scope>NUCLEOTIDE SEQUENCE [LARGE SCALE GENOMIC DNA]</scope>
    <source>
        <strain evidence="2">VT</strain>
    </source>
</reference>
<sequence length="50" mass="5890">MEKQITMKLPEDMYSDLKKLSAQKDNIPLGNLIRRAIDDYLRKNRLKGNL</sequence>
<accession>A0A8T5UZ14</accession>
<gene>
    <name evidence="1" type="ORF">K8N75_10215</name>
</gene>
<dbReference type="AlphaFoldDB" id="A0A8T5UZ14"/>
<evidence type="ECO:0000313" key="2">
    <source>
        <dbReference type="Proteomes" id="UP000825933"/>
    </source>
</evidence>
<dbReference type="RefSeq" id="WP_223791963.1">
    <property type="nucleotide sequence ID" value="NZ_JAIOUQ010000013.1"/>
</dbReference>
<dbReference type="Gene3D" id="1.10.1220.10">
    <property type="entry name" value="Met repressor-like"/>
    <property type="match status" value="1"/>
</dbReference>
<proteinExistence type="predicted"/>
<dbReference type="Proteomes" id="UP000825933">
    <property type="component" value="Unassembled WGS sequence"/>
</dbReference>
<organism evidence="1 2">
    <name type="scientific">Methanobacterium spitsbergense</name>
    <dbReference type="NCBI Taxonomy" id="2874285"/>
    <lineage>
        <taxon>Archaea</taxon>
        <taxon>Methanobacteriati</taxon>
        <taxon>Methanobacteriota</taxon>
        <taxon>Methanomada group</taxon>
        <taxon>Methanobacteria</taxon>
        <taxon>Methanobacteriales</taxon>
        <taxon>Methanobacteriaceae</taxon>
        <taxon>Methanobacterium</taxon>
    </lineage>
</organism>
<dbReference type="EMBL" id="JAIOUQ010000013">
    <property type="protein sequence ID" value="MBZ2166410.1"/>
    <property type="molecule type" value="Genomic_DNA"/>
</dbReference>
<evidence type="ECO:0000313" key="1">
    <source>
        <dbReference type="EMBL" id="MBZ2166410.1"/>
    </source>
</evidence>
<name>A0A8T5UZ14_9EURY</name>
<evidence type="ECO:0008006" key="3">
    <source>
        <dbReference type="Google" id="ProtNLM"/>
    </source>
</evidence>
<dbReference type="GO" id="GO:0006355">
    <property type="term" value="P:regulation of DNA-templated transcription"/>
    <property type="evidence" value="ECO:0007669"/>
    <property type="project" value="InterPro"/>
</dbReference>
<keyword evidence="2" id="KW-1185">Reference proteome</keyword>
<protein>
    <recommendedName>
        <fullName evidence="3">Ribbon-helix-helix protein CopG domain-containing protein</fullName>
    </recommendedName>
</protein>
<dbReference type="InterPro" id="IPR013321">
    <property type="entry name" value="Arc_rbn_hlx_hlx"/>
</dbReference>